<evidence type="ECO:0000256" key="1">
    <source>
        <dbReference type="SAM" id="SignalP"/>
    </source>
</evidence>
<feature type="chain" id="PRO_5022154915" evidence="1">
    <location>
        <begin position="21"/>
        <end position="483"/>
    </location>
</feature>
<sequence precursor="true">MVSRLNALVHLCLFPFACTAGPWMGTADAWTAGMGGFSSAPGALAPGSGPLRRSNPAQADLEARAARLIQVVSSLAGEAVDAGPIRARAGAVRAGADRSGWFDETSRELIVQPGLAVSTDDALFAMVQAELRSRLGEPASPWFERGLIHGLMGSCAGFSLSEIESRTAEVKPGEVLGFVEARGRLPMAPAETRLARSLLVATGQNVRAVWPLATTPESEFLPKLEAAWDKSFDQSPIEPRLAYPRSVTEGAYVSLDLPAEIGRELAGDLARLGDLGFAGILLGVTVPVEPFGGPSDPITSEGDGVLISFARLARASGLSVVLAPRFPTSAAPLDAPAIEAAGVARGRRVEALSWLAEQALVDGMILFESDELLQPEGRALSPELRAARRGFRKRLLEDSRPFSGDRFAFADDAATFESARGENLGADFEGALAVIRLKVGQGAVIESPFLRLVGAWNQGSEGAAAGGLRAQSDESLRALAGDR</sequence>
<dbReference type="RefSeq" id="WP_145201371.1">
    <property type="nucleotide sequence ID" value="NZ_CP036434.1"/>
</dbReference>
<dbReference type="EMBL" id="CP036434">
    <property type="protein sequence ID" value="QDV08535.1"/>
    <property type="molecule type" value="Genomic_DNA"/>
</dbReference>
<keyword evidence="1" id="KW-0732">Signal</keyword>
<organism evidence="2 3">
    <name type="scientific">Saltatorellus ferox</name>
    <dbReference type="NCBI Taxonomy" id="2528018"/>
    <lineage>
        <taxon>Bacteria</taxon>
        <taxon>Pseudomonadati</taxon>
        <taxon>Planctomycetota</taxon>
        <taxon>Planctomycetia</taxon>
        <taxon>Planctomycetia incertae sedis</taxon>
        <taxon>Saltatorellus</taxon>
    </lineage>
</organism>
<evidence type="ECO:0000313" key="3">
    <source>
        <dbReference type="Proteomes" id="UP000320390"/>
    </source>
</evidence>
<dbReference type="Proteomes" id="UP000320390">
    <property type="component" value="Chromosome"/>
</dbReference>
<keyword evidence="3" id="KW-1185">Reference proteome</keyword>
<accession>A0A518EWS3</accession>
<dbReference type="AlphaFoldDB" id="A0A518EWS3"/>
<reference evidence="2 3" key="1">
    <citation type="submission" date="2019-02" db="EMBL/GenBank/DDBJ databases">
        <title>Deep-cultivation of Planctomycetes and their phenomic and genomic characterization uncovers novel biology.</title>
        <authorList>
            <person name="Wiegand S."/>
            <person name="Jogler M."/>
            <person name="Boedeker C."/>
            <person name="Pinto D."/>
            <person name="Vollmers J."/>
            <person name="Rivas-Marin E."/>
            <person name="Kohn T."/>
            <person name="Peeters S.H."/>
            <person name="Heuer A."/>
            <person name="Rast P."/>
            <person name="Oberbeckmann S."/>
            <person name="Bunk B."/>
            <person name="Jeske O."/>
            <person name="Meyerdierks A."/>
            <person name="Storesund J.E."/>
            <person name="Kallscheuer N."/>
            <person name="Luecker S."/>
            <person name="Lage O.M."/>
            <person name="Pohl T."/>
            <person name="Merkel B.J."/>
            <person name="Hornburger P."/>
            <person name="Mueller R.-W."/>
            <person name="Bruemmer F."/>
            <person name="Labrenz M."/>
            <person name="Spormann A.M."/>
            <person name="Op den Camp H."/>
            <person name="Overmann J."/>
            <person name="Amann R."/>
            <person name="Jetten M.S.M."/>
            <person name="Mascher T."/>
            <person name="Medema M.H."/>
            <person name="Devos D.P."/>
            <person name="Kaster A.-K."/>
            <person name="Ovreas L."/>
            <person name="Rohde M."/>
            <person name="Galperin M.Y."/>
            <person name="Jogler C."/>
        </authorList>
    </citation>
    <scope>NUCLEOTIDE SEQUENCE [LARGE SCALE GENOMIC DNA]</scope>
    <source>
        <strain evidence="2 3">Poly30</strain>
    </source>
</reference>
<gene>
    <name evidence="2" type="ORF">Poly30_40830</name>
</gene>
<protein>
    <submittedName>
        <fullName evidence="2">Uncharacterized protein</fullName>
    </submittedName>
</protein>
<name>A0A518EWS3_9BACT</name>
<feature type="signal peptide" evidence="1">
    <location>
        <begin position="1"/>
        <end position="20"/>
    </location>
</feature>
<proteinExistence type="predicted"/>
<evidence type="ECO:0000313" key="2">
    <source>
        <dbReference type="EMBL" id="QDV08535.1"/>
    </source>
</evidence>